<name>A0ABR5JD31_9ACTN</name>
<protein>
    <submittedName>
        <fullName evidence="2">Uncharacterized protein</fullName>
    </submittedName>
</protein>
<proteinExistence type="predicted"/>
<dbReference type="Proteomes" id="UP000037020">
    <property type="component" value="Unassembled WGS sequence"/>
</dbReference>
<feature type="region of interest" description="Disordered" evidence="1">
    <location>
        <begin position="1"/>
        <end position="76"/>
    </location>
</feature>
<reference evidence="2 3" key="1">
    <citation type="submission" date="2015-07" db="EMBL/GenBank/DDBJ databases">
        <authorList>
            <person name="Ju K.-S."/>
            <person name="Doroghazi J.R."/>
            <person name="Metcalf W.W."/>
        </authorList>
    </citation>
    <scope>NUCLEOTIDE SEQUENCE [LARGE SCALE GENOMIC DNA]</scope>
    <source>
        <strain evidence="2 3">NRRL B-3589</strain>
    </source>
</reference>
<feature type="region of interest" description="Disordered" evidence="1">
    <location>
        <begin position="158"/>
        <end position="218"/>
    </location>
</feature>
<feature type="compositionally biased region" description="Low complexity" evidence="1">
    <location>
        <begin position="163"/>
        <end position="196"/>
    </location>
</feature>
<dbReference type="EMBL" id="LGUT01000311">
    <property type="protein sequence ID" value="KOG91325.1"/>
    <property type="molecule type" value="Genomic_DNA"/>
</dbReference>
<feature type="compositionally biased region" description="Basic residues" evidence="1">
    <location>
        <begin position="237"/>
        <end position="246"/>
    </location>
</feature>
<accession>A0ABR5JD31</accession>
<feature type="compositionally biased region" description="Low complexity" evidence="1">
    <location>
        <begin position="94"/>
        <end position="105"/>
    </location>
</feature>
<evidence type="ECO:0000256" key="1">
    <source>
        <dbReference type="SAM" id="MobiDB-lite"/>
    </source>
</evidence>
<gene>
    <name evidence="2" type="ORF">ADK38_03820</name>
</gene>
<keyword evidence="3" id="KW-1185">Reference proteome</keyword>
<organism evidence="2 3">
    <name type="scientific">Streptomyces varsoviensis</name>
    <dbReference type="NCBI Taxonomy" id="67373"/>
    <lineage>
        <taxon>Bacteria</taxon>
        <taxon>Bacillati</taxon>
        <taxon>Actinomycetota</taxon>
        <taxon>Actinomycetes</taxon>
        <taxon>Kitasatosporales</taxon>
        <taxon>Streptomycetaceae</taxon>
        <taxon>Streptomyces</taxon>
    </lineage>
</organism>
<evidence type="ECO:0000313" key="2">
    <source>
        <dbReference type="EMBL" id="KOG91325.1"/>
    </source>
</evidence>
<comment type="caution">
    <text evidence="2">The sequence shown here is derived from an EMBL/GenBank/DDBJ whole genome shotgun (WGS) entry which is preliminary data.</text>
</comment>
<feature type="region of interest" description="Disordered" evidence="1">
    <location>
        <begin position="237"/>
        <end position="259"/>
    </location>
</feature>
<evidence type="ECO:0000313" key="3">
    <source>
        <dbReference type="Proteomes" id="UP000037020"/>
    </source>
</evidence>
<feature type="region of interest" description="Disordered" evidence="1">
    <location>
        <begin position="94"/>
        <end position="117"/>
    </location>
</feature>
<feature type="compositionally biased region" description="Low complexity" evidence="1">
    <location>
        <begin position="46"/>
        <end position="70"/>
    </location>
</feature>
<sequence length="259" mass="27625">MVTAVSAAPTRASRSVPRTIVSRDRSAARRNRAASRGPAPKSLTVSAPPALSRSAASESRSAVASSWSWAMRRRTAPERAVRAYTSGARAAAARAIRQSRTSSATPAEASMTSDETAVRRVRAIRSWTPCTSPCSRETTAPERAPLKNAADWRWRCAKRSQRSRAVTSSASRVTSQRSPRAAQAASSPAASSAAPRARTRVRSPARTPLSVSSLARKAGSTAVPAFTMMSRPARAVRIRNGARKPRKDAYASSIMVRSP</sequence>